<feature type="region of interest" description="Disordered" evidence="1">
    <location>
        <begin position="253"/>
        <end position="296"/>
    </location>
</feature>
<feature type="region of interest" description="Disordered" evidence="1">
    <location>
        <begin position="51"/>
        <end position="82"/>
    </location>
</feature>
<feature type="compositionally biased region" description="Acidic residues" evidence="1">
    <location>
        <begin position="893"/>
        <end position="904"/>
    </location>
</feature>
<feature type="compositionally biased region" description="Acidic residues" evidence="1">
    <location>
        <begin position="490"/>
        <end position="502"/>
    </location>
</feature>
<feature type="region of interest" description="Disordered" evidence="1">
    <location>
        <begin position="412"/>
        <end position="439"/>
    </location>
</feature>
<sequence>MLAGAGLHTTAAGKSQDERDSVKYKGASQYVPFPYKDLPLLVYQSENQPPVHVVEKSQKQNAAQPQQVVSSEGNDNGKMQQQTGPAVYQMAEISNILASTIHQELPNEAPYNAPQPAAQVKPSSPMQKQNAISYQVQNNMRQNAQPQSYATVPQNMNKNNAQDTVQYMISNMGQQQAQNYAYQIVNQQQYPGSQPTPQQAQLNNGMQYISNIKVQPQDPQLQYNIQQQKNQYMQAPSPQQQNQYMQALNPQQQNQYLQAPSPQQQKQYMQAPSPQQQKQYAQMQNQQPVQNNQAQNSAAYPNNVQQAPPMDMQQIVYQTTTNNNAAYGAPMSAIPQSQPNQYNVPQQMINKNPPQKMVQNSPQAQVSDENEQDQQYLSIALYPYDIRNTNYAQQPQQYYKIVLPPINEQYQEENSNEPKQMNANPPAEPQKQQMQQMPMQGQAYRYTNMVSSQSGPNQNQQRNAYGDARKQMNALDNKPPQKQTPKQQETPEESSDSEEEEIEYQQILIHIPHMLAAQPQILVQQDEKEQVTPYTGTAQVAAQMNRTSQQMKTALKNFRKNPYYNLANKNRHAASTHSSMSLGGSMNSNYLRQMGYQKFPSEYQSGSESGMYPYRLTGNSFRPRPVMPHRSRHPGVFESSNTHYTSTSPYYTTSNSFRNSRKRSPYLSFDQMSASVNRPSFLSPSRPHQSLYSSFPDELLAEASFQSPTFSNPKNKINITSLSGAEDLFSEFDDLSDLTSFDLSALSDSGKTFSGESSDKFLQKLTRDVINQGMSAGLYPDPKIVRPGQNAMSVLNTPQLISQPVPIRINAGPVPIVPLAPQYPQQFIYGNRHMAPYPGIQTGKGKNTKYGTFIKKLTTLSNILLKQSIGKKSQIMPREETKTEEPIAEEYNVEEIDDPVVPEEESPKPNNVNKDSQGLDGISIPLNPSRELSRRISKPQEDIPRPPIIVYKGNKPPVEVYGTKEDIEGPKDTPATSSSKLEADVDRNDYLKVMYSIIPDFLKHSITNRNDGTLAPLGDGWQPINLPQIKPTDDIEDRIALEDKVKVKAEISEAKDFLKSSKSSKEPVSSFNEDIEELAKLLHKDEKSDIFSS</sequence>
<dbReference type="OrthoDB" id="6434121at2759"/>
<feature type="compositionally biased region" description="Basic and acidic residues" evidence="1">
    <location>
        <begin position="962"/>
        <end position="971"/>
    </location>
</feature>
<feature type="region of interest" description="Disordered" evidence="1">
    <location>
        <begin position="893"/>
        <end position="956"/>
    </location>
</feature>
<organism evidence="2 3">
    <name type="scientific">Trichonephila inaurata madagascariensis</name>
    <dbReference type="NCBI Taxonomy" id="2747483"/>
    <lineage>
        <taxon>Eukaryota</taxon>
        <taxon>Metazoa</taxon>
        <taxon>Ecdysozoa</taxon>
        <taxon>Arthropoda</taxon>
        <taxon>Chelicerata</taxon>
        <taxon>Arachnida</taxon>
        <taxon>Araneae</taxon>
        <taxon>Araneomorphae</taxon>
        <taxon>Entelegynae</taxon>
        <taxon>Araneoidea</taxon>
        <taxon>Nephilidae</taxon>
        <taxon>Trichonephila</taxon>
        <taxon>Trichonephila inaurata</taxon>
    </lineage>
</organism>
<comment type="caution">
    <text evidence="2">The sequence shown here is derived from an EMBL/GenBank/DDBJ whole genome shotgun (WGS) entry which is preliminary data.</text>
</comment>
<dbReference type="AlphaFoldDB" id="A0A8X6XAC1"/>
<dbReference type="Proteomes" id="UP000886998">
    <property type="component" value="Unassembled WGS sequence"/>
</dbReference>
<gene>
    <name evidence="2" type="primary">AVEN_228982_1</name>
    <name evidence="2" type="ORF">TNIN_451931</name>
</gene>
<feature type="compositionally biased region" description="Low complexity" evidence="1">
    <location>
        <begin position="429"/>
        <end position="439"/>
    </location>
</feature>
<feature type="compositionally biased region" description="Polar residues" evidence="1">
    <location>
        <begin position="59"/>
        <end position="82"/>
    </location>
</feature>
<reference evidence="2" key="1">
    <citation type="submission" date="2020-08" db="EMBL/GenBank/DDBJ databases">
        <title>Multicomponent nature underlies the extraordinary mechanical properties of spider dragline silk.</title>
        <authorList>
            <person name="Kono N."/>
            <person name="Nakamura H."/>
            <person name="Mori M."/>
            <person name="Yoshida Y."/>
            <person name="Ohtoshi R."/>
            <person name="Malay A.D."/>
            <person name="Moran D.A.P."/>
            <person name="Tomita M."/>
            <person name="Numata K."/>
            <person name="Arakawa K."/>
        </authorList>
    </citation>
    <scope>NUCLEOTIDE SEQUENCE</scope>
</reference>
<dbReference type="EMBL" id="BMAV01007098">
    <property type="protein sequence ID" value="GFY49569.1"/>
    <property type="molecule type" value="Genomic_DNA"/>
</dbReference>
<feature type="compositionally biased region" description="Low complexity" evidence="1">
    <location>
        <begin position="1"/>
        <end position="13"/>
    </location>
</feature>
<protein>
    <submittedName>
        <fullName evidence="2">Uncharacterized protein</fullName>
    </submittedName>
</protein>
<evidence type="ECO:0000313" key="2">
    <source>
        <dbReference type="EMBL" id="GFY49569.1"/>
    </source>
</evidence>
<name>A0A8X6XAC1_9ARAC</name>
<feature type="region of interest" description="Disordered" evidence="1">
    <location>
        <begin position="474"/>
        <end position="502"/>
    </location>
</feature>
<evidence type="ECO:0000313" key="3">
    <source>
        <dbReference type="Proteomes" id="UP000886998"/>
    </source>
</evidence>
<proteinExistence type="predicted"/>
<accession>A0A8X6XAC1</accession>
<feature type="compositionally biased region" description="Basic and acidic residues" evidence="1">
    <location>
        <begin position="931"/>
        <end position="944"/>
    </location>
</feature>
<feature type="compositionally biased region" description="Low complexity" evidence="1">
    <location>
        <begin position="478"/>
        <end position="488"/>
    </location>
</feature>
<feature type="region of interest" description="Disordered" evidence="1">
    <location>
        <begin position="961"/>
        <end position="980"/>
    </location>
</feature>
<evidence type="ECO:0000256" key="1">
    <source>
        <dbReference type="SAM" id="MobiDB-lite"/>
    </source>
</evidence>
<feature type="region of interest" description="Disordered" evidence="1">
    <location>
        <begin position="1"/>
        <end position="28"/>
    </location>
</feature>
<keyword evidence="3" id="KW-1185">Reference proteome</keyword>